<keyword evidence="1" id="KW-0812">Transmembrane</keyword>
<feature type="transmembrane region" description="Helical" evidence="1">
    <location>
        <begin position="34"/>
        <end position="56"/>
    </location>
</feature>
<organism evidence="2 3">
    <name type="scientific">Halalkalibacter suaedae</name>
    <dbReference type="NCBI Taxonomy" id="2822140"/>
    <lineage>
        <taxon>Bacteria</taxon>
        <taxon>Bacillati</taxon>
        <taxon>Bacillota</taxon>
        <taxon>Bacilli</taxon>
        <taxon>Bacillales</taxon>
        <taxon>Bacillaceae</taxon>
        <taxon>Halalkalibacter</taxon>
    </lineage>
</organism>
<proteinExistence type="predicted"/>
<dbReference type="AlphaFoldDB" id="A0A940WS60"/>
<keyword evidence="3" id="KW-1185">Reference proteome</keyword>
<accession>A0A940WS60</accession>
<dbReference type="EMBL" id="JAGKSQ010000004">
    <property type="protein sequence ID" value="MBP3951724.1"/>
    <property type="molecule type" value="Genomic_DNA"/>
</dbReference>
<sequence length="62" mass="7000">MRKHNKTGKILYFIGIWINAIGLALLWVEGIPEPYPSFSIPLIVLGVILLISTNFFKKGKDD</sequence>
<keyword evidence="1" id="KW-1133">Transmembrane helix</keyword>
<evidence type="ECO:0000256" key="1">
    <source>
        <dbReference type="SAM" id="Phobius"/>
    </source>
</evidence>
<name>A0A940WS60_9BACI</name>
<feature type="transmembrane region" description="Helical" evidence="1">
    <location>
        <begin position="10"/>
        <end position="28"/>
    </location>
</feature>
<comment type="caution">
    <text evidence="2">The sequence shown here is derived from an EMBL/GenBank/DDBJ whole genome shotgun (WGS) entry which is preliminary data.</text>
</comment>
<dbReference type="RefSeq" id="WP_210597417.1">
    <property type="nucleotide sequence ID" value="NZ_JAGKSQ010000004.1"/>
</dbReference>
<evidence type="ECO:0000313" key="2">
    <source>
        <dbReference type="EMBL" id="MBP3951724.1"/>
    </source>
</evidence>
<keyword evidence="1" id="KW-0472">Membrane</keyword>
<protein>
    <submittedName>
        <fullName evidence="2">Uncharacterized protein</fullName>
    </submittedName>
</protein>
<dbReference type="Proteomes" id="UP000678228">
    <property type="component" value="Unassembled WGS sequence"/>
</dbReference>
<evidence type="ECO:0000313" key="3">
    <source>
        <dbReference type="Proteomes" id="UP000678228"/>
    </source>
</evidence>
<gene>
    <name evidence="2" type="ORF">J7W16_11315</name>
</gene>
<reference evidence="2" key="1">
    <citation type="submission" date="2021-03" db="EMBL/GenBank/DDBJ databases">
        <title>Bacillus suaedae sp. nov., isolated from Suaeda aralocaspica.</title>
        <authorList>
            <person name="Lei R.F.R."/>
        </authorList>
    </citation>
    <scope>NUCLEOTIDE SEQUENCE</scope>
    <source>
        <strain evidence="2">YZJH907-2</strain>
    </source>
</reference>